<protein>
    <submittedName>
        <fullName evidence="5">AAA ATPase central domain protein</fullName>
    </submittedName>
</protein>
<dbReference type="InterPro" id="IPR003593">
    <property type="entry name" value="AAA+_ATPase"/>
</dbReference>
<dbReference type="InterPro" id="IPR050221">
    <property type="entry name" value="26S_Proteasome_ATPase"/>
</dbReference>
<evidence type="ECO:0000256" key="2">
    <source>
        <dbReference type="ARBA" id="ARBA00022741"/>
    </source>
</evidence>
<evidence type="ECO:0000259" key="4">
    <source>
        <dbReference type="SMART" id="SM00382"/>
    </source>
</evidence>
<dbReference type="EMBL" id="AGRW01000054">
    <property type="protein sequence ID" value="EIC00652.1"/>
    <property type="molecule type" value="Genomic_DNA"/>
</dbReference>
<dbReference type="InterPro" id="IPR027417">
    <property type="entry name" value="P-loop_NTPase"/>
</dbReference>
<dbReference type="OrthoDB" id="354677at2"/>
<evidence type="ECO:0000256" key="3">
    <source>
        <dbReference type="ARBA" id="ARBA00022840"/>
    </source>
</evidence>
<accession>H7EP19</accession>
<evidence type="ECO:0000313" key="5">
    <source>
        <dbReference type="EMBL" id="EIC00652.1"/>
    </source>
</evidence>
<evidence type="ECO:0000313" key="6">
    <source>
        <dbReference type="Proteomes" id="UP000003571"/>
    </source>
</evidence>
<keyword evidence="3" id="KW-0067">ATP-binding</keyword>
<comment type="caution">
    <text evidence="5">The sequence shown here is derived from an EMBL/GenBank/DDBJ whole genome shotgun (WGS) entry which is preliminary data.</text>
</comment>
<dbReference type="SMART" id="SM00382">
    <property type="entry name" value="AAA"/>
    <property type="match status" value="1"/>
</dbReference>
<keyword evidence="2" id="KW-0547">Nucleotide-binding</keyword>
<dbReference type="eggNOG" id="COG0464">
    <property type="taxonomic scope" value="Bacteria"/>
</dbReference>
<sequence length="620" mass="70784">MEKNFETDGKEGGKKRLGWNAMDELYCACEVLKNSGLEPINTDGKNVEDEDEECTADISPLRLSRLRRMRKAEEKRRELSATFPETLERLSAYFGTTEMQTTILCAYISNYFEDDSNGSTFEEISQFFSCQTMKLLTHKDDIDALIEKKLLVENKSIVRRRRRRVFLRGSKTFTVADNVIDAILANEEIQFDQRKDDEAESEIDSVEFTTQVADITASRIDEGESIMVMRSKLKALEEDYSDSSFVQDALTLLPDFDDRMMLYVVCGDSMESDKGTSLNITVRDLYEPSRKFKIARKYLDEDTPLFKKGLIEFSKKGNMSDATIVPTEKALKLLLGEDAVLFEKKMTGIELVEPKKIKAKKLFYSEENEKDISRLRRALSKKTFKMIQKRLAEQNLPSGVAILLYGAAGTGKTESVRQIAKATGREIYHVDISNTKSCWFGESEKIVKKIFKNYRSMCESHRHNGKPAPILLFNEADAVFSERKNPKSSNVAQTENAIQNIILEELETLDGILVATTNMADNLDSAFERRFLFKIKFDRPDENAKKNIWMSKLGWLDEETCLSFARKFDLSGGEIDNICRKISMEEVITGERPTTAQIEEFCRREKLSLAEGGNRMGFSL</sequence>
<evidence type="ECO:0000256" key="1">
    <source>
        <dbReference type="ARBA" id="ARBA00006914"/>
    </source>
</evidence>
<dbReference type="Gene3D" id="3.40.50.300">
    <property type="entry name" value="P-loop containing nucleotide triphosphate hydrolases"/>
    <property type="match status" value="1"/>
</dbReference>
<name>H7EP19_9SPIR</name>
<dbReference type="InterPro" id="IPR003959">
    <property type="entry name" value="ATPase_AAA_core"/>
</dbReference>
<dbReference type="AlphaFoldDB" id="H7EP19"/>
<organism evidence="5 6">
    <name type="scientific">Treponema saccharophilum DSM 2985</name>
    <dbReference type="NCBI Taxonomy" id="907348"/>
    <lineage>
        <taxon>Bacteria</taxon>
        <taxon>Pseudomonadati</taxon>
        <taxon>Spirochaetota</taxon>
        <taxon>Spirochaetia</taxon>
        <taxon>Spirochaetales</taxon>
        <taxon>Treponemataceae</taxon>
        <taxon>Treponema</taxon>
    </lineage>
</organism>
<keyword evidence="6" id="KW-1185">Reference proteome</keyword>
<dbReference type="PATRIC" id="fig|907348.3.peg.2706"/>
<dbReference type="STRING" id="907348.TresaDRAFT_0125"/>
<proteinExistence type="inferred from homology"/>
<dbReference type="Proteomes" id="UP000003571">
    <property type="component" value="Unassembled WGS sequence"/>
</dbReference>
<dbReference type="CDD" id="cd19481">
    <property type="entry name" value="RecA-like_protease"/>
    <property type="match status" value="1"/>
</dbReference>
<dbReference type="RefSeq" id="WP_002706318.1">
    <property type="nucleotide sequence ID" value="NZ_AGRW01000054.1"/>
</dbReference>
<dbReference type="PANTHER" id="PTHR23073">
    <property type="entry name" value="26S PROTEASOME REGULATORY SUBUNIT"/>
    <property type="match status" value="1"/>
</dbReference>
<dbReference type="GO" id="GO:0005524">
    <property type="term" value="F:ATP binding"/>
    <property type="evidence" value="ECO:0007669"/>
    <property type="project" value="UniProtKB-KW"/>
</dbReference>
<gene>
    <name evidence="5" type="ORF">TresaDRAFT_0125</name>
</gene>
<reference evidence="5 6" key="1">
    <citation type="submission" date="2011-09" db="EMBL/GenBank/DDBJ databases">
        <title>The draft genome of Treponema saccharophilum DSM 2985.</title>
        <authorList>
            <consortium name="US DOE Joint Genome Institute (JGI-PGF)"/>
            <person name="Lucas S."/>
            <person name="Copeland A."/>
            <person name="Lapidus A."/>
            <person name="Glavina del Rio T."/>
            <person name="Dalin E."/>
            <person name="Tice H."/>
            <person name="Bruce D."/>
            <person name="Goodwin L."/>
            <person name="Pitluck S."/>
            <person name="Peters L."/>
            <person name="Kyrpides N."/>
            <person name="Mavromatis K."/>
            <person name="Ivanova N."/>
            <person name="Markowitz V."/>
            <person name="Cheng J.-F."/>
            <person name="Hugenholtz P."/>
            <person name="Woyke T."/>
            <person name="Wu D."/>
            <person name="Gronow S."/>
            <person name="Wellnitz S."/>
            <person name="Brambilla E."/>
            <person name="Klenk H.-P."/>
            <person name="Eisen J.A."/>
        </authorList>
    </citation>
    <scope>NUCLEOTIDE SEQUENCE [LARGE SCALE GENOMIC DNA]</scope>
    <source>
        <strain evidence="5 6">DSM 2985</strain>
    </source>
</reference>
<dbReference type="GO" id="GO:0016887">
    <property type="term" value="F:ATP hydrolysis activity"/>
    <property type="evidence" value="ECO:0007669"/>
    <property type="project" value="InterPro"/>
</dbReference>
<comment type="similarity">
    <text evidence="1">Belongs to the AAA ATPase family.</text>
</comment>
<feature type="domain" description="AAA+ ATPase" evidence="4">
    <location>
        <begin position="398"/>
        <end position="541"/>
    </location>
</feature>
<dbReference type="SUPFAM" id="SSF52540">
    <property type="entry name" value="P-loop containing nucleoside triphosphate hydrolases"/>
    <property type="match status" value="1"/>
</dbReference>
<dbReference type="Pfam" id="PF00004">
    <property type="entry name" value="AAA"/>
    <property type="match status" value="1"/>
</dbReference>